<dbReference type="SMART" id="SM00530">
    <property type="entry name" value="HTH_XRE"/>
    <property type="match status" value="1"/>
</dbReference>
<protein>
    <submittedName>
        <fullName evidence="2">Helix-turn-helix transcriptional regulator</fullName>
    </submittedName>
</protein>
<evidence type="ECO:0000259" key="1">
    <source>
        <dbReference type="PROSITE" id="PS50943"/>
    </source>
</evidence>
<name>A0ABP6QFY0_9ACTN</name>
<dbReference type="EMBL" id="BAAAUV010000014">
    <property type="protein sequence ID" value="GAA3224737.1"/>
    <property type="molecule type" value="Genomic_DNA"/>
</dbReference>
<dbReference type="InterPro" id="IPR010982">
    <property type="entry name" value="Lambda_DNA-bd_dom_sf"/>
</dbReference>
<dbReference type="SUPFAM" id="SSF47413">
    <property type="entry name" value="lambda repressor-like DNA-binding domains"/>
    <property type="match status" value="1"/>
</dbReference>
<dbReference type="Pfam" id="PF13560">
    <property type="entry name" value="HTH_31"/>
    <property type="match status" value="1"/>
</dbReference>
<feature type="domain" description="HTH cro/C1-type" evidence="1">
    <location>
        <begin position="21"/>
        <end position="76"/>
    </location>
</feature>
<keyword evidence="3" id="KW-1185">Reference proteome</keyword>
<dbReference type="Proteomes" id="UP001501237">
    <property type="component" value="Unassembled WGS sequence"/>
</dbReference>
<dbReference type="InterPro" id="IPR001387">
    <property type="entry name" value="Cro/C1-type_HTH"/>
</dbReference>
<dbReference type="InterPro" id="IPR043917">
    <property type="entry name" value="DUF5753"/>
</dbReference>
<dbReference type="Gene3D" id="1.10.260.40">
    <property type="entry name" value="lambda repressor-like DNA-binding domains"/>
    <property type="match status" value="1"/>
</dbReference>
<reference evidence="3" key="1">
    <citation type="journal article" date="2019" name="Int. J. Syst. Evol. Microbiol.">
        <title>The Global Catalogue of Microorganisms (GCM) 10K type strain sequencing project: providing services to taxonomists for standard genome sequencing and annotation.</title>
        <authorList>
            <consortium name="The Broad Institute Genomics Platform"/>
            <consortium name="The Broad Institute Genome Sequencing Center for Infectious Disease"/>
            <person name="Wu L."/>
            <person name="Ma J."/>
        </authorList>
    </citation>
    <scope>NUCLEOTIDE SEQUENCE [LARGE SCALE GENOMIC DNA]</scope>
    <source>
        <strain evidence="3">JCM 9377</strain>
    </source>
</reference>
<gene>
    <name evidence="2" type="ORF">GCM10010468_52000</name>
</gene>
<dbReference type="CDD" id="cd00093">
    <property type="entry name" value="HTH_XRE"/>
    <property type="match status" value="1"/>
</dbReference>
<comment type="caution">
    <text evidence="2">The sequence shown here is derived from an EMBL/GenBank/DDBJ whole genome shotgun (WGS) entry which is preliminary data.</text>
</comment>
<evidence type="ECO:0000313" key="3">
    <source>
        <dbReference type="Proteomes" id="UP001501237"/>
    </source>
</evidence>
<dbReference type="PROSITE" id="PS50943">
    <property type="entry name" value="HTH_CROC1"/>
    <property type="match status" value="1"/>
</dbReference>
<proteinExistence type="predicted"/>
<dbReference type="Pfam" id="PF19054">
    <property type="entry name" value="DUF5753"/>
    <property type="match status" value="1"/>
</dbReference>
<sequence length="290" mass="32464">MVEVPNDQGPAVQSKLLRDELVRLRRERELTQDEVARELDWSAAKMIRLEGGKNPIQKSDLQVLLGVYGVDSRETIDRLQELAAGARQPAWWSTFKSDFPDAYLSYIGYEAGAASIKQSQHSTVPGLLQTEEYADAIGGGTNQAIRTRFRLRRQEELELRSTPPARHFLLDEAVIRRHVGVQEDAGLMPRQLRHVTEVVRANELVTVQVVPFSAGQHEGMRGAFTILEFEGDLGDVLFLESRQETVTVIGDDERISDHKEAFESIRDIALSPAASLQLIESMIAQMTEAS</sequence>
<evidence type="ECO:0000313" key="2">
    <source>
        <dbReference type="EMBL" id="GAA3224737.1"/>
    </source>
</evidence>
<accession>A0ABP6QFY0</accession>
<organism evidence="2 3">
    <name type="scientific">Actinocorallia longicatena</name>
    <dbReference type="NCBI Taxonomy" id="111803"/>
    <lineage>
        <taxon>Bacteria</taxon>
        <taxon>Bacillati</taxon>
        <taxon>Actinomycetota</taxon>
        <taxon>Actinomycetes</taxon>
        <taxon>Streptosporangiales</taxon>
        <taxon>Thermomonosporaceae</taxon>
        <taxon>Actinocorallia</taxon>
    </lineage>
</organism>